<dbReference type="InterPro" id="IPR001254">
    <property type="entry name" value="Trypsin_dom"/>
</dbReference>
<gene>
    <name evidence="5" type="ORF">FSCOSCO3_A033088</name>
</gene>
<comment type="caution">
    <text evidence="5">The sequence shown here is derived from an EMBL/GenBank/DDBJ whole genome shotgun (WGS) entry which is preliminary data.</text>
</comment>
<feature type="region of interest" description="Disordered" evidence="3">
    <location>
        <begin position="1"/>
        <end position="30"/>
    </location>
</feature>
<name>A0AAV1Q5F8_SCOSC</name>
<proteinExistence type="inferred from homology"/>
<feature type="compositionally biased region" description="Basic and acidic residues" evidence="3">
    <location>
        <begin position="13"/>
        <end position="22"/>
    </location>
</feature>
<dbReference type="InterPro" id="IPR050430">
    <property type="entry name" value="Peptidase_S1"/>
</dbReference>
<dbReference type="Proteomes" id="UP001314229">
    <property type="component" value="Unassembled WGS sequence"/>
</dbReference>
<protein>
    <submittedName>
        <fullName evidence="5">Snake venom serine protease serpentokallikrein-1-like</fullName>
    </submittedName>
</protein>
<dbReference type="SUPFAM" id="SSF50494">
    <property type="entry name" value="Trypsin-like serine proteases"/>
    <property type="match status" value="1"/>
</dbReference>
<keyword evidence="2" id="KW-1015">Disulfide bond</keyword>
<evidence type="ECO:0000256" key="3">
    <source>
        <dbReference type="SAM" id="MobiDB-lite"/>
    </source>
</evidence>
<dbReference type="PRINTS" id="PR00722">
    <property type="entry name" value="CHYMOTRYPSIN"/>
</dbReference>
<reference evidence="5 6" key="1">
    <citation type="submission" date="2024-01" db="EMBL/GenBank/DDBJ databases">
        <authorList>
            <person name="Alioto T."/>
            <person name="Alioto T."/>
            <person name="Gomez Garrido J."/>
        </authorList>
    </citation>
    <scope>NUCLEOTIDE SEQUENCE [LARGE SCALE GENOMIC DNA]</scope>
</reference>
<dbReference type="InterPro" id="IPR018114">
    <property type="entry name" value="TRYPSIN_HIS"/>
</dbReference>
<feature type="compositionally biased region" description="Polar residues" evidence="3">
    <location>
        <begin position="1"/>
        <end position="12"/>
    </location>
</feature>
<sequence>MNKMSNILTQTPDKWKEKKDRDEDRDEEFDPSARLSVSSYCGGNLISDQWILTAAHCEKYFFKVALGKYSSGQAAEKIIHPFSEKHIYKDSTGHSHDIMLLKLSKPSTLPTINLPPIGCTSPTAPFNNPYTIMGWSDTKYNPKTKEYYHEPKNLQCGDVDLVKSCTGRDLTIGQYKKEHLLCSNSACQACPGDSGGSLVKDGVLVGINVAILKPPSQYTIYMDVCAYRQWIKDTAGIN</sequence>
<dbReference type="InterPro" id="IPR001314">
    <property type="entry name" value="Peptidase_S1A"/>
</dbReference>
<feature type="domain" description="Peptidase S1" evidence="4">
    <location>
        <begin position="33"/>
        <end position="236"/>
    </location>
</feature>
<evidence type="ECO:0000256" key="2">
    <source>
        <dbReference type="ARBA" id="ARBA00023157"/>
    </source>
</evidence>
<organism evidence="5 6">
    <name type="scientific">Scomber scombrus</name>
    <name type="common">Atlantic mackerel</name>
    <name type="synonym">Scomber vernalis</name>
    <dbReference type="NCBI Taxonomy" id="13677"/>
    <lineage>
        <taxon>Eukaryota</taxon>
        <taxon>Metazoa</taxon>
        <taxon>Chordata</taxon>
        <taxon>Craniata</taxon>
        <taxon>Vertebrata</taxon>
        <taxon>Euteleostomi</taxon>
        <taxon>Actinopterygii</taxon>
        <taxon>Neopterygii</taxon>
        <taxon>Teleostei</taxon>
        <taxon>Neoteleostei</taxon>
        <taxon>Acanthomorphata</taxon>
        <taxon>Pelagiaria</taxon>
        <taxon>Scombriformes</taxon>
        <taxon>Scombridae</taxon>
        <taxon>Scomber</taxon>
    </lineage>
</organism>
<dbReference type="Gene3D" id="2.40.10.10">
    <property type="entry name" value="Trypsin-like serine proteases"/>
    <property type="match status" value="2"/>
</dbReference>
<dbReference type="PROSITE" id="PS50240">
    <property type="entry name" value="TRYPSIN_DOM"/>
    <property type="match status" value="1"/>
</dbReference>
<dbReference type="EMBL" id="CAWUFR010000495">
    <property type="protein sequence ID" value="CAK6978530.1"/>
    <property type="molecule type" value="Genomic_DNA"/>
</dbReference>
<keyword evidence="5" id="KW-0378">Hydrolase</keyword>
<dbReference type="PROSITE" id="PS00134">
    <property type="entry name" value="TRYPSIN_HIS"/>
    <property type="match status" value="1"/>
</dbReference>
<dbReference type="GO" id="GO:0006508">
    <property type="term" value="P:proteolysis"/>
    <property type="evidence" value="ECO:0007669"/>
    <property type="project" value="UniProtKB-KW"/>
</dbReference>
<dbReference type="AlphaFoldDB" id="A0AAV1Q5F8"/>
<evidence type="ECO:0000313" key="5">
    <source>
        <dbReference type="EMBL" id="CAK6978530.1"/>
    </source>
</evidence>
<evidence type="ECO:0000313" key="6">
    <source>
        <dbReference type="Proteomes" id="UP001314229"/>
    </source>
</evidence>
<evidence type="ECO:0000259" key="4">
    <source>
        <dbReference type="PROSITE" id="PS50240"/>
    </source>
</evidence>
<evidence type="ECO:0000256" key="1">
    <source>
        <dbReference type="ARBA" id="ARBA00007664"/>
    </source>
</evidence>
<keyword evidence="6" id="KW-1185">Reference proteome</keyword>
<dbReference type="PANTHER" id="PTHR24276">
    <property type="entry name" value="POLYSERASE-RELATED"/>
    <property type="match status" value="1"/>
</dbReference>
<dbReference type="InterPro" id="IPR009003">
    <property type="entry name" value="Peptidase_S1_PA"/>
</dbReference>
<dbReference type="SMART" id="SM00020">
    <property type="entry name" value="Tryp_SPc"/>
    <property type="match status" value="1"/>
</dbReference>
<dbReference type="PANTHER" id="PTHR24276:SF98">
    <property type="entry name" value="FI18310P1-RELATED"/>
    <property type="match status" value="1"/>
</dbReference>
<dbReference type="InterPro" id="IPR043504">
    <property type="entry name" value="Peptidase_S1_PA_chymotrypsin"/>
</dbReference>
<dbReference type="GO" id="GO:0004252">
    <property type="term" value="F:serine-type endopeptidase activity"/>
    <property type="evidence" value="ECO:0007669"/>
    <property type="project" value="InterPro"/>
</dbReference>
<comment type="similarity">
    <text evidence="1">Belongs to the peptidase S1 family.</text>
</comment>
<accession>A0AAV1Q5F8</accession>
<dbReference type="Pfam" id="PF00089">
    <property type="entry name" value="Trypsin"/>
    <property type="match status" value="1"/>
</dbReference>
<keyword evidence="5" id="KW-0645">Protease</keyword>